<reference evidence="1" key="3">
    <citation type="submission" date="2022-06" db="UniProtKB">
        <authorList>
            <consortium name="EnsemblPlants"/>
        </authorList>
    </citation>
    <scope>IDENTIFICATION</scope>
</reference>
<dbReference type="Proteomes" id="UP000015106">
    <property type="component" value="Chromosome 7"/>
</dbReference>
<proteinExistence type="predicted"/>
<keyword evidence="2" id="KW-1185">Reference proteome</keyword>
<protein>
    <submittedName>
        <fullName evidence="1">Uncharacterized protein</fullName>
    </submittedName>
</protein>
<reference evidence="1" key="2">
    <citation type="submission" date="2018-03" db="EMBL/GenBank/DDBJ databases">
        <title>The Triticum urartu genome reveals the dynamic nature of wheat genome evolution.</title>
        <authorList>
            <person name="Ling H."/>
            <person name="Ma B."/>
            <person name="Shi X."/>
            <person name="Liu H."/>
            <person name="Dong L."/>
            <person name="Sun H."/>
            <person name="Cao Y."/>
            <person name="Gao Q."/>
            <person name="Zheng S."/>
            <person name="Li Y."/>
            <person name="Yu Y."/>
            <person name="Du H."/>
            <person name="Qi M."/>
            <person name="Li Y."/>
            <person name="Yu H."/>
            <person name="Cui Y."/>
            <person name="Wang N."/>
            <person name="Chen C."/>
            <person name="Wu H."/>
            <person name="Zhao Y."/>
            <person name="Zhang J."/>
            <person name="Li Y."/>
            <person name="Zhou W."/>
            <person name="Zhang B."/>
            <person name="Hu W."/>
            <person name="Eijk M."/>
            <person name="Tang J."/>
            <person name="Witsenboer H."/>
            <person name="Zhao S."/>
            <person name="Li Z."/>
            <person name="Zhang A."/>
            <person name="Wang D."/>
            <person name="Liang C."/>
        </authorList>
    </citation>
    <scope>NUCLEOTIDE SEQUENCE [LARGE SCALE GENOMIC DNA]</scope>
    <source>
        <strain evidence="1">cv. G1812</strain>
    </source>
</reference>
<organism evidence="1 2">
    <name type="scientific">Triticum urartu</name>
    <name type="common">Red wild einkorn</name>
    <name type="synonym">Crithodium urartu</name>
    <dbReference type="NCBI Taxonomy" id="4572"/>
    <lineage>
        <taxon>Eukaryota</taxon>
        <taxon>Viridiplantae</taxon>
        <taxon>Streptophyta</taxon>
        <taxon>Embryophyta</taxon>
        <taxon>Tracheophyta</taxon>
        <taxon>Spermatophyta</taxon>
        <taxon>Magnoliopsida</taxon>
        <taxon>Liliopsida</taxon>
        <taxon>Poales</taxon>
        <taxon>Poaceae</taxon>
        <taxon>BOP clade</taxon>
        <taxon>Pooideae</taxon>
        <taxon>Triticodae</taxon>
        <taxon>Triticeae</taxon>
        <taxon>Triticinae</taxon>
        <taxon>Triticum</taxon>
    </lineage>
</organism>
<evidence type="ECO:0000313" key="1">
    <source>
        <dbReference type="EnsemblPlants" id="TuG1812G0700005289.01.T01.cds417249"/>
    </source>
</evidence>
<dbReference type="AlphaFoldDB" id="A0A8R7R9L5"/>
<name>A0A8R7R9L5_TRIUA</name>
<dbReference type="EnsemblPlants" id="TuG1812G0700005289.01.T01">
    <property type="protein sequence ID" value="TuG1812G0700005289.01.T01.cds417249"/>
    <property type="gene ID" value="TuG1812G0700005289.01"/>
</dbReference>
<reference evidence="2" key="1">
    <citation type="journal article" date="2013" name="Nature">
        <title>Draft genome of the wheat A-genome progenitor Triticum urartu.</title>
        <authorList>
            <person name="Ling H.Q."/>
            <person name="Zhao S."/>
            <person name="Liu D."/>
            <person name="Wang J."/>
            <person name="Sun H."/>
            <person name="Zhang C."/>
            <person name="Fan H."/>
            <person name="Li D."/>
            <person name="Dong L."/>
            <person name="Tao Y."/>
            <person name="Gao C."/>
            <person name="Wu H."/>
            <person name="Li Y."/>
            <person name="Cui Y."/>
            <person name="Guo X."/>
            <person name="Zheng S."/>
            <person name="Wang B."/>
            <person name="Yu K."/>
            <person name="Liang Q."/>
            <person name="Yang W."/>
            <person name="Lou X."/>
            <person name="Chen J."/>
            <person name="Feng M."/>
            <person name="Jian J."/>
            <person name="Zhang X."/>
            <person name="Luo G."/>
            <person name="Jiang Y."/>
            <person name="Liu J."/>
            <person name="Wang Z."/>
            <person name="Sha Y."/>
            <person name="Zhang B."/>
            <person name="Wu H."/>
            <person name="Tang D."/>
            <person name="Shen Q."/>
            <person name="Xue P."/>
            <person name="Zou S."/>
            <person name="Wang X."/>
            <person name="Liu X."/>
            <person name="Wang F."/>
            <person name="Yang Y."/>
            <person name="An X."/>
            <person name="Dong Z."/>
            <person name="Zhang K."/>
            <person name="Zhang X."/>
            <person name="Luo M.C."/>
            <person name="Dvorak J."/>
            <person name="Tong Y."/>
            <person name="Wang J."/>
            <person name="Yang H."/>
            <person name="Li Z."/>
            <person name="Wang D."/>
            <person name="Zhang A."/>
            <person name="Wang J."/>
        </authorList>
    </citation>
    <scope>NUCLEOTIDE SEQUENCE</scope>
    <source>
        <strain evidence="2">cv. G1812</strain>
    </source>
</reference>
<evidence type="ECO:0000313" key="2">
    <source>
        <dbReference type="Proteomes" id="UP000015106"/>
    </source>
</evidence>
<accession>A0A8R7R9L5</accession>
<dbReference type="Gramene" id="TuG1812G0700005289.01.T01">
    <property type="protein sequence ID" value="TuG1812G0700005289.01.T01.cds417249"/>
    <property type="gene ID" value="TuG1812G0700005289.01"/>
</dbReference>
<sequence length="245" mass="28073">MDRPWEAPTKITPLSKKKKVELQYMDNFTDELCGQDCKVSRLPKQACRHDKISGQGLSSAEISIKHVLPTPSREYKAVRVTNGDHKESIMDLYQSVDTLYRFMRGCDEKLENLHKKVMVLCQAVKKEVEWQYVENFTEEMRGPDCKVSGLLKQPCRQDKILGEGPSSATQSIKHVLPTPSQEYKVTRTTNEDQSESIMDLYRSVDMLYHFMRDCDEKLEYLQKTVVVLGHAVTNSSLPPPSKDQA</sequence>